<dbReference type="InterPro" id="IPR038371">
    <property type="entry name" value="Cu_polyphenol_OxRdtase_sf"/>
</dbReference>
<reference evidence="10 11" key="1">
    <citation type="submission" date="2020-08" db="EMBL/GenBank/DDBJ databases">
        <title>Genomic Encyclopedia of Type Strains, Phase IV (KMG-IV): sequencing the most valuable type-strain genomes for metagenomic binning, comparative biology and taxonomic classification.</title>
        <authorList>
            <person name="Goeker M."/>
        </authorList>
    </citation>
    <scope>NUCLEOTIDE SEQUENCE [LARGE SCALE GENOMIC DNA]</scope>
    <source>
        <strain evidence="10 11">DSM 103725</strain>
    </source>
</reference>
<evidence type="ECO:0000256" key="3">
    <source>
        <dbReference type="ARBA" id="ARBA00022679"/>
    </source>
</evidence>
<dbReference type="InterPro" id="IPR003730">
    <property type="entry name" value="Cu_polyphenol_OxRdtase"/>
</dbReference>
<evidence type="ECO:0000256" key="6">
    <source>
        <dbReference type="ARBA" id="ARBA00022833"/>
    </source>
</evidence>
<accession>A0A7X0H7Z2</accession>
<evidence type="ECO:0000313" key="11">
    <source>
        <dbReference type="Proteomes" id="UP000541810"/>
    </source>
</evidence>
<proteinExistence type="inferred from homology"/>
<evidence type="ECO:0000256" key="8">
    <source>
        <dbReference type="ARBA" id="ARBA00048968"/>
    </source>
</evidence>
<comment type="catalytic activity">
    <reaction evidence="8">
        <text>adenosine + phosphate = alpha-D-ribose 1-phosphate + adenine</text>
        <dbReference type="Rhea" id="RHEA:27642"/>
        <dbReference type="ChEBI" id="CHEBI:16335"/>
        <dbReference type="ChEBI" id="CHEBI:16708"/>
        <dbReference type="ChEBI" id="CHEBI:43474"/>
        <dbReference type="ChEBI" id="CHEBI:57720"/>
        <dbReference type="EC" id="2.4.2.1"/>
    </reaction>
    <physiologicalReaction direction="left-to-right" evidence="8">
        <dbReference type="Rhea" id="RHEA:27643"/>
    </physiologicalReaction>
</comment>
<dbReference type="GO" id="GO:0005507">
    <property type="term" value="F:copper ion binding"/>
    <property type="evidence" value="ECO:0007669"/>
    <property type="project" value="TreeGrafter"/>
</dbReference>
<organism evidence="10 11">
    <name type="scientific">Algisphaera agarilytica</name>
    <dbReference type="NCBI Taxonomy" id="1385975"/>
    <lineage>
        <taxon>Bacteria</taxon>
        <taxon>Pseudomonadati</taxon>
        <taxon>Planctomycetota</taxon>
        <taxon>Phycisphaerae</taxon>
        <taxon>Phycisphaerales</taxon>
        <taxon>Phycisphaeraceae</taxon>
        <taxon>Algisphaera</taxon>
    </lineage>
</organism>
<evidence type="ECO:0000256" key="9">
    <source>
        <dbReference type="ARBA" id="ARBA00049893"/>
    </source>
</evidence>
<evidence type="ECO:0000256" key="1">
    <source>
        <dbReference type="ARBA" id="ARBA00000553"/>
    </source>
</evidence>
<sequence>MFELVQLGSGQRVWKSSLFDGLGVRHLFTTNDWDVKSPDEVADVIGAACWLGDAPPRIIMAKQVHGNTVSSPNARAAEADAHFTQDPSEVVVVRTADCVPVLISSADGKLVAAVHAGWRGLDPTVNVIGRTLAALAEAAPGLFEATSCVAAIGPCISAERYEVGEEVAALFRDATPHAVRDDLGVKPHLDTRAVAVAQLRESGLAAEHIDVFPGCTFDDPALHSYRRHGKGVGHLAAMISPRPSA</sequence>
<dbReference type="RefSeq" id="WP_184677066.1">
    <property type="nucleotide sequence ID" value="NZ_JACHGY010000001.1"/>
</dbReference>
<evidence type="ECO:0000256" key="4">
    <source>
        <dbReference type="ARBA" id="ARBA00022723"/>
    </source>
</evidence>
<dbReference type="InterPro" id="IPR011324">
    <property type="entry name" value="Cytotoxic_necrot_fac-like_cat"/>
</dbReference>
<keyword evidence="5" id="KW-0378">Hydrolase</keyword>
<dbReference type="AlphaFoldDB" id="A0A7X0H7Z2"/>
<dbReference type="GO" id="GO:0017061">
    <property type="term" value="F:S-methyl-5-thioadenosine phosphorylase activity"/>
    <property type="evidence" value="ECO:0007669"/>
    <property type="project" value="UniProtKB-EC"/>
</dbReference>
<dbReference type="Pfam" id="PF02578">
    <property type="entry name" value="Cu-oxidase_4"/>
    <property type="match status" value="1"/>
</dbReference>
<evidence type="ECO:0008006" key="12">
    <source>
        <dbReference type="Google" id="ProtNLM"/>
    </source>
</evidence>
<evidence type="ECO:0000256" key="5">
    <source>
        <dbReference type="ARBA" id="ARBA00022801"/>
    </source>
</evidence>
<dbReference type="GO" id="GO:0016787">
    <property type="term" value="F:hydrolase activity"/>
    <property type="evidence" value="ECO:0007669"/>
    <property type="project" value="UniProtKB-KW"/>
</dbReference>
<dbReference type="SUPFAM" id="SSF64438">
    <property type="entry name" value="CNF1/YfiH-like putative cysteine hydrolases"/>
    <property type="match status" value="1"/>
</dbReference>
<protein>
    <recommendedName>
        <fullName evidence="12">Purine nucleoside phosphorylase</fullName>
    </recommendedName>
</protein>
<name>A0A7X0H7Z2_9BACT</name>
<dbReference type="CDD" id="cd16833">
    <property type="entry name" value="YfiH"/>
    <property type="match status" value="1"/>
</dbReference>
<dbReference type="Proteomes" id="UP000541810">
    <property type="component" value="Unassembled WGS sequence"/>
</dbReference>
<evidence type="ECO:0000256" key="7">
    <source>
        <dbReference type="ARBA" id="ARBA00047989"/>
    </source>
</evidence>
<dbReference type="PANTHER" id="PTHR30616">
    <property type="entry name" value="UNCHARACTERIZED PROTEIN YFIH"/>
    <property type="match status" value="1"/>
</dbReference>
<comment type="catalytic activity">
    <reaction evidence="1">
        <text>inosine + phosphate = alpha-D-ribose 1-phosphate + hypoxanthine</text>
        <dbReference type="Rhea" id="RHEA:27646"/>
        <dbReference type="ChEBI" id="CHEBI:17368"/>
        <dbReference type="ChEBI" id="CHEBI:17596"/>
        <dbReference type="ChEBI" id="CHEBI:43474"/>
        <dbReference type="ChEBI" id="CHEBI:57720"/>
        <dbReference type="EC" id="2.4.2.1"/>
    </reaction>
    <physiologicalReaction direction="left-to-right" evidence="1">
        <dbReference type="Rhea" id="RHEA:27647"/>
    </physiologicalReaction>
</comment>
<comment type="catalytic activity">
    <reaction evidence="7">
        <text>adenosine + H2O + H(+) = inosine + NH4(+)</text>
        <dbReference type="Rhea" id="RHEA:24408"/>
        <dbReference type="ChEBI" id="CHEBI:15377"/>
        <dbReference type="ChEBI" id="CHEBI:15378"/>
        <dbReference type="ChEBI" id="CHEBI:16335"/>
        <dbReference type="ChEBI" id="CHEBI:17596"/>
        <dbReference type="ChEBI" id="CHEBI:28938"/>
        <dbReference type="EC" id="3.5.4.4"/>
    </reaction>
    <physiologicalReaction direction="left-to-right" evidence="7">
        <dbReference type="Rhea" id="RHEA:24409"/>
    </physiologicalReaction>
</comment>
<keyword evidence="4" id="KW-0479">Metal-binding</keyword>
<dbReference type="PANTHER" id="PTHR30616:SF2">
    <property type="entry name" value="PURINE NUCLEOSIDE PHOSPHORYLASE LACC1"/>
    <property type="match status" value="1"/>
</dbReference>
<comment type="similarity">
    <text evidence="2">Belongs to the purine nucleoside phosphorylase YfiH/LACC1 family.</text>
</comment>
<gene>
    <name evidence="10" type="ORF">HNQ40_001296</name>
</gene>
<keyword evidence="11" id="KW-1185">Reference proteome</keyword>
<evidence type="ECO:0000313" key="10">
    <source>
        <dbReference type="EMBL" id="MBB6429490.1"/>
    </source>
</evidence>
<dbReference type="EMBL" id="JACHGY010000001">
    <property type="protein sequence ID" value="MBB6429490.1"/>
    <property type="molecule type" value="Genomic_DNA"/>
</dbReference>
<keyword evidence="6" id="KW-0862">Zinc</keyword>
<keyword evidence="3" id="KW-0808">Transferase</keyword>
<dbReference type="Gene3D" id="3.60.140.10">
    <property type="entry name" value="CNF1/YfiH-like putative cysteine hydrolases"/>
    <property type="match status" value="1"/>
</dbReference>
<comment type="catalytic activity">
    <reaction evidence="9">
        <text>S-methyl-5'-thioadenosine + phosphate = 5-(methylsulfanyl)-alpha-D-ribose 1-phosphate + adenine</text>
        <dbReference type="Rhea" id="RHEA:11852"/>
        <dbReference type="ChEBI" id="CHEBI:16708"/>
        <dbReference type="ChEBI" id="CHEBI:17509"/>
        <dbReference type="ChEBI" id="CHEBI:43474"/>
        <dbReference type="ChEBI" id="CHEBI:58533"/>
        <dbReference type="EC" id="2.4.2.28"/>
    </reaction>
    <physiologicalReaction direction="left-to-right" evidence="9">
        <dbReference type="Rhea" id="RHEA:11853"/>
    </physiologicalReaction>
</comment>
<evidence type="ECO:0000256" key="2">
    <source>
        <dbReference type="ARBA" id="ARBA00007353"/>
    </source>
</evidence>
<comment type="caution">
    <text evidence="10">The sequence shown here is derived from an EMBL/GenBank/DDBJ whole genome shotgun (WGS) entry which is preliminary data.</text>
</comment>